<feature type="region of interest" description="Disordered" evidence="1">
    <location>
        <begin position="705"/>
        <end position="740"/>
    </location>
</feature>
<organism evidence="3">
    <name type="scientific">Bosea sp. NBC_00436</name>
    <dbReference type="NCBI Taxonomy" id="2969620"/>
    <lineage>
        <taxon>Bacteria</taxon>
        <taxon>Pseudomonadati</taxon>
        <taxon>Pseudomonadota</taxon>
        <taxon>Alphaproteobacteria</taxon>
        <taxon>Hyphomicrobiales</taxon>
        <taxon>Boseaceae</taxon>
        <taxon>Bosea</taxon>
    </lineage>
</organism>
<feature type="compositionally biased region" description="Basic and acidic residues" evidence="1">
    <location>
        <begin position="326"/>
        <end position="341"/>
    </location>
</feature>
<gene>
    <name evidence="3" type="ORF">NWE54_04785</name>
</gene>
<feature type="compositionally biased region" description="Basic and acidic residues" evidence="1">
    <location>
        <begin position="297"/>
        <end position="318"/>
    </location>
</feature>
<accession>A0A9E8CQC9</accession>
<feature type="region of interest" description="Disordered" evidence="1">
    <location>
        <begin position="261"/>
        <end position="341"/>
    </location>
</feature>
<evidence type="ECO:0000256" key="1">
    <source>
        <dbReference type="SAM" id="MobiDB-lite"/>
    </source>
</evidence>
<sequence>MLDARHLAAADLGSQLRELVAAARHGRTDRPVHHVHIDPPPGSDAGSVMKKFVTLYEQEFNLGEVQKCGVEHIKAGRPHYHIVYSLVQPNGKVTDLRHEYARREKVSRVTEFECGLPFVKGKHNRAVAQALRKDGRDDVASAMEAAGLLDGRRSIALQTPRERAQADRTDMPIADVRASALAAWRTSDSGPAFETSLAERGLRLAEGDRGPVLIDHAGGAHSLTRSLSAAARQEGDRITSATVRRRLADYPVSTIEEAKEHVRRAAIEPRQADLPGSQKRARDEPATSPPPDPSRGTGREREPGRDQSTAEHDRRDPRSALSGAGRDQEQPRTRWGESDRVATQRLGSLDLAPLRAQADSIRLAPARQAVRDRAAAQALARIDIRDASEAAHQIAAGSHAPHSHQISKGETTMKGIRGFKSIRPRHRQDFKSKLLSDAVPDFDTTAWTHDLHQINRGPRTRIQTRDRGWVEIDHKAGIVKTWGRPGRAVELAEAIAESQGWHLESLRPTGDMRTLPDRAPSPYAPADIETWWRERGYDAVAAQDGVWIDAGSARLQDIGDQVRLHGALTPEAARALVIKASEAWGGDAELSGAWSQTDKDALWLEAQRSGVRLGACEPSTKAQAIWDSETAEAARRADTLGLVRSATGPARLLLDAAAGDVSALAKLDPDLRAFVGQYLDDDQRAELGNAEVADIMTEMARFRELGAEERARTERDRDLKPAKVRDPLDMSPPPAPAPGL</sequence>
<feature type="compositionally biased region" description="Basic and acidic residues" evidence="1">
    <location>
        <begin position="261"/>
        <end position="271"/>
    </location>
</feature>
<dbReference type="Pfam" id="PF03432">
    <property type="entry name" value="Relaxase"/>
    <property type="match status" value="1"/>
</dbReference>
<evidence type="ECO:0000313" key="3">
    <source>
        <dbReference type="EMBL" id="UZF88109.1"/>
    </source>
</evidence>
<feature type="compositionally biased region" description="Pro residues" evidence="1">
    <location>
        <begin position="730"/>
        <end position="740"/>
    </location>
</feature>
<feature type="compositionally biased region" description="Basic and acidic residues" evidence="1">
    <location>
        <begin position="705"/>
        <end position="728"/>
    </location>
</feature>
<dbReference type="AlphaFoldDB" id="A0A9E8CQC9"/>
<feature type="domain" description="MobA/VirD2-like nuclease" evidence="2">
    <location>
        <begin position="22"/>
        <end position="116"/>
    </location>
</feature>
<proteinExistence type="predicted"/>
<name>A0A9E8CQC9_9HYPH</name>
<protein>
    <recommendedName>
        <fullName evidence="2">MobA/VirD2-like nuclease domain-containing protein</fullName>
    </recommendedName>
</protein>
<dbReference type="InterPro" id="IPR005094">
    <property type="entry name" value="Endonuclease_MobA/VirD2"/>
</dbReference>
<reference evidence="3" key="1">
    <citation type="submission" date="2022-08" db="EMBL/GenBank/DDBJ databases">
        <title>Complete Genome Sequences of 2 Bosea sp. soil isolates.</title>
        <authorList>
            <person name="Alvarez Arevalo M."/>
            <person name="Sterndorff E.B."/>
            <person name="Faurdal D."/>
            <person name="Joergensen T.S."/>
            <person name="Weber T."/>
        </authorList>
    </citation>
    <scope>NUCLEOTIDE SEQUENCE</scope>
    <source>
        <strain evidence="3">NBC_00436</strain>
    </source>
</reference>
<dbReference type="EMBL" id="CP102774">
    <property type="protein sequence ID" value="UZF88109.1"/>
    <property type="molecule type" value="Genomic_DNA"/>
</dbReference>
<evidence type="ECO:0000259" key="2">
    <source>
        <dbReference type="Pfam" id="PF03432"/>
    </source>
</evidence>